<evidence type="ECO:0000256" key="1">
    <source>
        <dbReference type="ARBA" id="ARBA00004196"/>
    </source>
</evidence>
<evidence type="ECO:0008006" key="4">
    <source>
        <dbReference type="Google" id="ProtNLM"/>
    </source>
</evidence>
<proteinExistence type="predicted"/>
<dbReference type="Gene3D" id="2.40.50.100">
    <property type="match status" value="1"/>
</dbReference>
<accession>A0A381NLD8</accession>
<gene>
    <name evidence="3" type="ORF">METZ01_LOCUS8266</name>
</gene>
<name>A0A381NLD8_9ZZZZ</name>
<keyword evidence="2" id="KW-0175">Coiled coil</keyword>
<dbReference type="GO" id="GO:0030313">
    <property type="term" value="C:cell envelope"/>
    <property type="evidence" value="ECO:0007669"/>
    <property type="project" value="UniProtKB-SubCell"/>
</dbReference>
<dbReference type="PANTHER" id="PTHR32347:SF29">
    <property type="entry name" value="UPF0194 MEMBRANE PROTEIN YBHG"/>
    <property type="match status" value="1"/>
</dbReference>
<dbReference type="AlphaFoldDB" id="A0A381NLD8"/>
<feature type="non-terminal residue" evidence="3">
    <location>
        <position position="1"/>
    </location>
</feature>
<sequence>VLAITFTLSACEEGPLQAVGQLESDRVEVIVESAEPIISISVLEGDELNQGAVILRQDTTRLDIRINEAQANVDRIQSVLEEQINGPRPETIDATRASLDEANIERDFRGRELARLSGLRERNLTSVESVDNAEKLLLLAGARIEFVAAQLAELEAGTRVEQIDQTRARLAQASAQLNSLNFDRQRLFVVAPVDAIVDSLPFEVGERPRSGDIVALLLTGSQPYARLYVPEPMRVGISIGTQLKVHVDGLEQPLNGVVRRIASESNFTPYFALTERDRSRLSYMAEITLPDQSSRLPEGVPVQVYFE</sequence>
<evidence type="ECO:0000256" key="2">
    <source>
        <dbReference type="ARBA" id="ARBA00023054"/>
    </source>
</evidence>
<protein>
    <recommendedName>
        <fullName evidence="4">Membrane fusion protein biotin-lipoyl like domain-containing protein</fullName>
    </recommendedName>
</protein>
<organism evidence="3">
    <name type="scientific">marine metagenome</name>
    <dbReference type="NCBI Taxonomy" id="408172"/>
    <lineage>
        <taxon>unclassified sequences</taxon>
        <taxon>metagenomes</taxon>
        <taxon>ecological metagenomes</taxon>
    </lineage>
</organism>
<comment type="subcellular location">
    <subcellularLocation>
        <location evidence="1">Cell envelope</location>
    </subcellularLocation>
</comment>
<evidence type="ECO:0000313" key="3">
    <source>
        <dbReference type="EMBL" id="SUZ55412.1"/>
    </source>
</evidence>
<dbReference type="PANTHER" id="PTHR32347">
    <property type="entry name" value="EFFLUX SYSTEM COMPONENT YKNX-RELATED"/>
    <property type="match status" value="1"/>
</dbReference>
<dbReference type="InterPro" id="IPR050465">
    <property type="entry name" value="UPF0194_transport"/>
</dbReference>
<reference evidence="3" key="1">
    <citation type="submission" date="2018-05" db="EMBL/GenBank/DDBJ databases">
        <authorList>
            <person name="Lanie J.A."/>
            <person name="Ng W.-L."/>
            <person name="Kazmierczak K.M."/>
            <person name="Andrzejewski T.M."/>
            <person name="Davidsen T.M."/>
            <person name="Wayne K.J."/>
            <person name="Tettelin H."/>
            <person name="Glass J.I."/>
            <person name="Rusch D."/>
            <person name="Podicherti R."/>
            <person name="Tsui H.-C.T."/>
            <person name="Winkler M.E."/>
        </authorList>
    </citation>
    <scope>NUCLEOTIDE SEQUENCE</scope>
</reference>
<dbReference type="Gene3D" id="2.40.30.170">
    <property type="match status" value="1"/>
</dbReference>
<dbReference type="EMBL" id="UINC01000444">
    <property type="protein sequence ID" value="SUZ55412.1"/>
    <property type="molecule type" value="Genomic_DNA"/>
</dbReference>
<dbReference type="Gene3D" id="1.10.287.470">
    <property type="entry name" value="Helix hairpin bin"/>
    <property type="match status" value="1"/>
</dbReference>